<keyword evidence="6 9" id="KW-0067">ATP-binding</keyword>
<dbReference type="InterPro" id="IPR013126">
    <property type="entry name" value="Hsp_70_fam"/>
</dbReference>
<comment type="caution">
    <text evidence="13">The sequence shown here is derived from an EMBL/GenBank/DDBJ whole genome shotgun (WGS) entry which is preliminary data.</text>
</comment>
<dbReference type="HAMAP" id="MF_00332">
    <property type="entry name" value="DnaK"/>
    <property type="match status" value="1"/>
</dbReference>
<evidence type="ECO:0000256" key="7">
    <source>
        <dbReference type="ARBA" id="ARBA00023016"/>
    </source>
</evidence>
<dbReference type="InterPro" id="IPR029047">
    <property type="entry name" value="HSP70_peptide-bd_sf"/>
</dbReference>
<feature type="coiled-coil region" evidence="11">
    <location>
        <begin position="487"/>
        <end position="553"/>
    </location>
</feature>
<dbReference type="Gene3D" id="1.20.1270.10">
    <property type="match status" value="1"/>
</dbReference>
<evidence type="ECO:0000256" key="9">
    <source>
        <dbReference type="HAMAP-Rule" id="MF_00332"/>
    </source>
</evidence>
<evidence type="ECO:0000256" key="11">
    <source>
        <dbReference type="SAM" id="Coils"/>
    </source>
</evidence>
<dbReference type="InterPro" id="IPR018181">
    <property type="entry name" value="Heat_shock_70_CS"/>
</dbReference>
<dbReference type="NCBIfam" id="NF001413">
    <property type="entry name" value="PRK00290.1"/>
    <property type="match status" value="1"/>
</dbReference>
<evidence type="ECO:0000313" key="14">
    <source>
        <dbReference type="Proteomes" id="UP001306950"/>
    </source>
</evidence>
<keyword evidence="4 9" id="KW-0597">Phosphoprotein</keyword>
<evidence type="ECO:0000256" key="5">
    <source>
        <dbReference type="ARBA" id="ARBA00022741"/>
    </source>
</evidence>
<feature type="region of interest" description="Disordered" evidence="12">
    <location>
        <begin position="577"/>
        <end position="614"/>
    </location>
</feature>
<evidence type="ECO:0000256" key="12">
    <source>
        <dbReference type="SAM" id="MobiDB-lite"/>
    </source>
</evidence>
<feature type="modified residue" description="Phosphothreonine; by autocatalysis" evidence="9">
    <location>
        <position position="174"/>
    </location>
</feature>
<dbReference type="Pfam" id="PF00012">
    <property type="entry name" value="HSP70"/>
    <property type="match status" value="2"/>
</dbReference>
<accession>A0ABU7VLV7</accession>
<reference evidence="13 14" key="1">
    <citation type="submission" date="2024-02" db="EMBL/GenBank/DDBJ databases">
        <title>A nitrogen-fixing paenibacillus bacterium.</title>
        <authorList>
            <person name="Zhang W.L."/>
            <person name="Chen S.F."/>
        </authorList>
    </citation>
    <scope>NUCLEOTIDE SEQUENCE [LARGE SCALE GENOMIC DNA]</scope>
    <source>
        <strain evidence="13 14">M1</strain>
    </source>
</reference>
<dbReference type="RefSeq" id="WP_331844954.1">
    <property type="nucleotide sequence ID" value="NZ_JAZHPZ010000001.1"/>
</dbReference>
<dbReference type="InterPro" id="IPR029048">
    <property type="entry name" value="HSP70_C_sf"/>
</dbReference>
<dbReference type="Proteomes" id="UP001306950">
    <property type="component" value="Unassembled WGS sequence"/>
</dbReference>
<dbReference type="Gene3D" id="2.60.34.10">
    <property type="entry name" value="Substrate Binding Domain Of DNAk, Chain A, domain 1"/>
    <property type="match status" value="1"/>
</dbReference>
<dbReference type="EMBL" id="JAZHPZ010000001">
    <property type="protein sequence ID" value="MEF2964748.1"/>
    <property type="molecule type" value="Genomic_DNA"/>
</dbReference>
<dbReference type="Gene3D" id="3.30.420.40">
    <property type="match status" value="3"/>
</dbReference>
<dbReference type="Gene3D" id="3.90.640.10">
    <property type="entry name" value="Actin, Chain A, domain 4"/>
    <property type="match status" value="1"/>
</dbReference>
<evidence type="ECO:0000256" key="4">
    <source>
        <dbReference type="ARBA" id="ARBA00022553"/>
    </source>
</evidence>
<dbReference type="CDD" id="cd10234">
    <property type="entry name" value="ASKHA_NBD_HSP70_DnaK-like"/>
    <property type="match status" value="1"/>
</dbReference>
<dbReference type="PROSITE" id="PS00297">
    <property type="entry name" value="HSP70_1"/>
    <property type="match status" value="1"/>
</dbReference>
<evidence type="ECO:0000313" key="13">
    <source>
        <dbReference type="EMBL" id="MEF2964748.1"/>
    </source>
</evidence>
<dbReference type="SUPFAM" id="SSF100934">
    <property type="entry name" value="Heat shock protein 70kD (HSP70), C-terminal subdomain"/>
    <property type="match status" value="1"/>
</dbReference>
<protein>
    <recommendedName>
        <fullName evidence="3 9">Chaperone protein DnaK</fullName>
    </recommendedName>
    <alternativeName>
        <fullName evidence="9">HSP70</fullName>
    </alternativeName>
    <alternativeName>
        <fullName evidence="9">Heat shock 70 kDa protein</fullName>
    </alternativeName>
    <alternativeName>
        <fullName evidence="9">Heat shock protein 70</fullName>
    </alternativeName>
</protein>
<evidence type="ECO:0000256" key="3">
    <source>
        <dbReference type="ARBA" id="ARBA00014415"/>
    </source>
</evidence>
<feature type="compositionally biased region" description="Low complexity" evidence="12">
    <location>
        <begin position="577"/>
        <end position="597"/>
    </location>
</feature>
<comment type="induction">
    <text evidence="9">By stress conditions e.g. heat shock.</text>
</comment>
<evidence type="ECO:0000256" key="8">
    <source>
        <dbReference type="ARBA" id="ARBA00023186"/>
    </source>
</evidence>
<keyword evidence="7 9" id="KW-0346">Stress response</keyword>
<keyword evidence="14" id="KW-1185">Reference proteome</keyword>
<dbReference type="SUPFAM" id="SSF100920">
    <property type="entry name" value="Heat shock protein 70kD (HSP70), peptide-binding domain"/>
    <property type="match status" value="1"/>
</dbReference>
<dbReference type="SUPFAM" id="SSF53067">
    <property type="entry name" value="Actin-like ATPase domain"/>
    <property type="match status" value="2"/>
</dbReference>
<dbReference type="NCBIfam" id="TIGR02350">
    <property type="entry name" value="prok_dnaK"/>
    <property type="match status" value="1"/>
</dbReference>
<organism evidence="13 14">
    <name type="scientific">Paenibacillus haidiansis</name>
    <dbReference type="NCBI Taxonomy" id="1574488"/>
    <lineage>
        <taxon>Bacteria</taxon>
        <taxon>Bacillati</taxon>
        <taxon>Bacillota</taxon>
        <taxon>Bacilli</taxon>
        <taxon>Bacillales</taxon>
        <taxon>Paenibacillaceae</taxon>
        <taxon>Paenibacillus</taxon>
    </lineage>
</organism>
<dbReference type="InterPro" id="IPR012725">
    <property type="entry name" value="Chaperone_DnaK"/>
</dbReference>
<keyword evidence="11" id="KW-0175">Coiled coil</keyword>
<comment type="function">
    <text evidence="1 9">Acts as a chaperone.</text>
</comment>
<proteinExistence type="evidence at transcript level"/>
<gene>
    <name evidence="9 13" type="primary">dnaK</name>
    <name evidence="13" type="ORF">V3851_02815</name>
</gene>
<evidence type="ECO:0000256" key="2">
    <source>
        <dbReference type="ARBA" id="ARBA00007381"/>
    </source>
</evidence>
<name>A0ABU7VLV7_9BACL</name>
<dbReference type="PRINTS" id="PR00301">
    <property type="entry name" value="HEATSHOCK70"/>
</dbReference>
<feature type="coiled-coil region" evidence="11">
    <location>
        <begin position="223"/>
        <end position="250"/>
    </location>
</feature>
<evidence type="ECO:0000256" key="10">
    <source>
        <dbReference type="RuleBase" id="RU003322"/>
    </source>
</evidence>
<keyword evidence="8 9" id="KW-0143">Chaperone</keyword>
<dbReference type="InterPro" id="IPR043129">
    <property type="entry name" value="ATPase_NBD"/>
</dbReference>
<dbReference type="PROSITE" id="PS01036">
    <property type="entry name" value="HSP70_3"/>
    <property type="match status" value="1"/>
</dbReference>
<keyword evidence="5 9" id="KW-0547">Nucleotide-binding</keyword>
<evidence type="ECO:0000256" key="6">
    <source>
        <dbReference type="ARBA" id="ARBA00022840"/>
    </source>
</evidence>
<evidence type="ECO:0000256" key="1">
    <source>
        <dbReference type="ARBA" id="ARBA00002290"/>
    </source>
</evidence>
<dbReference type="PANTHER" id="PTHR19375">
    <property type="entry name" value="HEAT SHOCK PROTEIN 70KDA"/>
    <property type="match status" value="1"/>
</dbReference>
<dbReference type="Gene3D" id="3.30.30.30">
    <property type="match status" value="1"/>
</dbReference>
<sequence>MSKVIGIDLGTTNSCVAVMEGGEAVVIPNPEGARTTPSVVGFKKDGERIVGETAKRQAITNPDRTIISIKRHMGTNHKETIDGKDFTPQEISAIILQKLKADAEAYLGQPVTQAVITVPAYFNDSQRQATKDAGKIAGLEVLRIVNEPTAAALAYGMEKAEDQTILVFDLGGGTFDVSILELGDGFFEVKATSGDNHLGGDDFDQAIIDYLVAEFKKDQGIDLSKDKAAVQRLKDAAEKAKKELSGVLTTTISLPFITVVDGVPQHLELNLTRAKFEELTADLVERTLGPTRRALSDAGLTPADIHKVVLVGGSTRIPAVQEAIKKLTGKEPHKGVNPDEVVALGAAVQAGVLTGDVKDVVLLDVTPLSLGIETAGGVFTKMIERNTTIPTSKSQIFSTYADNQPSVEIHVLQGEREMAAGNKTLGRFMLGDIPLAPRGVPQIEVTFDIDANGIVNVSATDKGTGKSQKITITSSSGLSDDEVERMMKDAELHAEEDKKRKELVEAKNTGDQLIYSVDKTLKELGDKVDAAETEKANAAKEELKKALESDNLETIKSASDKLTEIVQQLSVKLYEQAQAQQQAGGAQDGASAAGGKDNVVDAEYEVVDEDKKQD</sequence>
<dbReference type="PROSITE" id="PS00329">
    <property type="entry name" value="HSP70_2"/>
    <property type="match status" value="1"/>
</dbReference>
<comment type="similarity">
    <text evidence="2 9 10">Belongs to the heat shock protein 70 family.</text>
</comment>